<sequence>MKNPTQPLAPPSDYPRCFNTQCPKAAECLRQLAAQQDDGNRTFLTAVNPKAIPPSPEACPHFKPARKVRLAWGVKNLFDTLPQKQAKVIKAEILRHFGRTKYYRIYRHETYMEPGEQEYIRKTFLRNGIRENPVFDKYTEGYIW</sequence>
<accession>A0A9D2CKJ4</accession>
<dbReference type="EMBL" id="DXCV01000027">
    <property type="protein sequence ID" value="HIY87639.1"/>
    <property type="molecule type" value="Genomic_DNA"/>
</dbReference>
<evidence type="ECO:0000313" key="1">
    <source>
        <dbReference type="EMBL" id="HIY87639.1"/>
    </source>
</evidence>
<proteinExistence type="predicted"/>
<gene>
    <name evidence="1" type="ORF">H9824_02905</name>
</gene>
<comment type="caution">
    <text evidence="1">The sequence shown here is derived from an EMBL/GenBank/DDBJ whole genome shotgun (WGS) entry which is preliminary data.</text>
</comment>
<dbReference type="AlphaFoldDB" id="A0A9D2CKJ4"/>
<dbReference type="Proteomes" id="UP000886851">
    <property type="component" value="Unassembled WGS sequence"/>
</dbReference>
<protein>
    <submittedName>
        <fullName evidence="1">Uncharacterized protein</fullName>
    </submittedName>
</protein>
<reference evidence="1" key="1">
    <citation type="journal article" date="2021" name="PeerJ">
        <title>Extensive microbial diversity within the chicken gut microbiome revealed by metagenomics and culture.</title>
        <authorList>
            <person name="Gilroy R."/>
            <person name="Ravi A."/>
            <person name="Getino M."/>
            <person name="Pursley I."/>
            <person name="Horton D.L."/>
            <person name="Alikhan N.F."/>
            <person name="Baker D."/>
            <person name="Gharbi K."/>
            <person name="Hall N."/>
            <person name="Watson M."/>
            <person name="Adriaenssens E.M."/>
            <person name="Foster-Nyarko E."/>
            <person name="Jarju S."/>
            <person name="Secka A."/>
            <person name="Antonio M."/>
            <person name="Oren A."/>
            <person name="Chaudhuri R.R."/>
            <person name="La Ragione R."/>
            <person name="Hildebrand F."/>
            <person name="Pallen M.J."/>
        </authorList>
    </citation>
    <scope>NUCLEOTIDE SEQUENCE</scope>
    <source>
        <strain evidence="1">Gambia2-208</strain>
    </source>
</reference>
<name>A0A9D2CKJ4_9BACE</name>
<dbReference type="InterPro" id="IPR045724">
    <property type="entry name" value="DUF6078"/>
</dbReference>
<reference evidence="1" key="2">
    <citation type="submission" date="2021-04" db="EMBL/GenBank/DDBJ databases">
        <authorList>
            <person name="Gilroy R."/>
        </authorList>
    </citation>
    <scope>NUCLEOTIDE SEQUENCE</scope>
    <source>
        <strain evidence="1">Gambia2-208</strain>
    </source>
</reference>
<evidence type="ECO:0000313" key="2">
    <source>
        <dbReference type="Proteomes" id="UP000886851"/>
    </source>
</evidence>
<organism evidence="1 2">
    <name type="scientific">Candidatus Bacteroides pullicola</name>
    <dbReference type="NCBI Taxonomy" id="2838475"/>
    <lineage>
        <taxon>Bacteria</taxon>
        <taxon>Pseudomonadati</taxon>
        <taxon>Bacteroidota</taxon>
        <taxon>Bacteroidia</taxon>
        <taxon>Bacteroidales</taxon>
        <taxon>Bacteroidaceae</taxon>
        <taxon>Bacteroides</taxon>
    </lineage>
</organism>
<dbReference type="Pfam" id="PF19555">
    <property type="entry name" value="DUF6078"/>
    <property type="match status" value="1"/>
</dbReference>